<dbReference type="Gene3D" id="1.10.10.1600">
    <property type="entry name" value="Bacterial DNA polymerase III alpha subunit, thumb domain"/>
    <property type="match status" value="1"/>
</dbReference>
<dbReference type="EMBL" id="BAABQM010000002">
    <property type="protein sequence ID" value="GAA5414576.1"/>
    <property type="molecule type" value="Genomic_DNA"/>
</dbReference>
<sequence length="971" mass="111035">MNLYPNLNVHSHYSFLSSTLSTSDIVNFSLEQGWPVACLVDENVMYGALEFYKLCQQNNLKAVLGLKIIYQASQLVLIAKNQAGYKKLLEISSNIMTNLSYDLSQYLGDDLFVICLFGDFQWSHPNFYVIDDTQDNVIACHEARFQTPSDFDAYQLLQAIKNNETLNPDFIKETNEALCLYSQEMMEKHYSERALTNLTHLLEQVDLVLEEDHSKNILQYPVPEGLSSKKYLETLVKNNLKKYLTKHPNLDKQIYVDRAKYELSVIDSKGFNDYFLIVQDFITWAKNNKIIVGPGRGSAAGSLVSFLLKITDIDPITNGLIFERFLNKERLSMPDIDTDIMDSRREEVIDYLFEKYGLDHVAHIITFSKIKAKTAIRDSARVLGTNLAIVDKICKNIGLQYEEDLDGAIKKSKVLQQEYVQNPHLFDLAKKIIGIPRQFGTHAAGIVLSNTKLTEVLPIQSGLNNRSMCQYSMEYLEELGLIKMDLLGLRNLTILDNILKLIKYTKNIDINLFDIDLSDETTFKLLARGETNGIFQLESDGMRKILKRMKPITIEDISVVSAIYRPGAMQNINLYLNRRKANEQPQYLNQEIQEVLSPTYGVIIYQEQIIKLVQIIAQFNGSKSDNFRRAISKKKEDVIAAMQSEFVSAAIENNYKEEDALEIFNYMEQFASYGFNHSHSLAYSYISYWLSYLKAHYPLQTISVLMSFGDSSKEKVAAYIKESKELGIQIERPNINLSSTNFVIDNKSIIFSLTSITGLGKETAKKIISIRQQQENQVFTSAVKALAILSNNGVSNKILESLIKVGAFDCLDNRRQFLLANMDKITNSKLNLIDKNGNFLFDLDLNEEVTEDKTLYFDYEYKLLGVSFVKNPQIEKFDQYAKRLGLIHLEDNQNSTCKSLVEVTNVIASQTTKGKPMLKWNVVEDNKPYVLYSFDNVDDLKQKAEGYKYLVVDLKTYRDTYLILDIVKGEN</sequence>
<evidence type="ECO:0000256" key="1">
    <source>
        <dbReference type="ARBA" id="ARBA00012417"/>
    </source>
</evidence>
<dbReference type="PANTHER" id="PTHR32294:SF0">
    <property type="entry name" value="DNA POLYMERASE III SUBUNIT ALPHA"/>
    <property type="match status" value="1"/>
</dbReference>
<dbReference type="InterPro" id="IPR040982">
    <property type="entry name" value="DNA_pol3_finger"/>
</dbReference>
<evidence type="ECO:0000256" key="5">
    <source>
        <dbReference type="ARBA" id="ARBA00022932"/>
    </source>
</evidence>
<dbReference type="InterPro" id="IPR029460">
    <property type="entry name" value="DNAPol_HHH"/>
</dbReference>
<evidence type="ECO:0000313" key="9">
    <source>
        <dbReference type="Proteomes" id="UP001449582"/>
    </source>
</evidence>
<dbReference type="Proteomes" id="UP001449582">
    <property type="component" value="Unassembled WGS sequence"/>
</dbReference>
<gene>
    <name evidence="8" type="ORF">UREOM_2870</name>
</gene>
<keyword evidence="9" id="KW-1185">Reference proteome</keyword>
<dbReference type="Gene3D" id="3.20.20.140">
    <property type="entry name" value="Metal-dependent hydrolases"/>
    <property type="match status" value="1"/>
</dbReference>
<accession>A0ABP9U5F0</accession>
<evidence type="ECO:0000259" key="7">
    <source>
        <dbReference type="SMART" id="SM00481"/>
    </source>
</evidence>
<dbReference type="CDD" id="cd07431">
    <property type="entry name" value="PHP_PolIIIA"/>
    <property type="match status" value="1"/>
</dbReference>
<evidence type="ECO:0000256" key="2">
    <source>
        <dbReference type="ARBA" id="ARBA00022679"/>
    </source>
</evidence>
<dbReference type="Pfam" id="PF07733">
    <property type="entry name" value="DNA_pol3_alpha"/>
    <property type="match status" value="1"/>
</dbReference>
<dbReference type="InterPro" id="IPR004805">
    <property type="entry name" value="DnaE2/DnaE/PolC"/>
</dbReference>
<keyword evidence="5" id="KW-0239">DNA-directed DNA polymerase</keyword>
<dbReference type="Gene3D" id="1.10.150.870">
    <property type="match status" value="1"/>
</dbReference>
<keyword evidence="4" id="KW-0235">DNA replication</keyword>
<dbReference type="InterPro" id="IPR041931">
    <property type="entry name" value="DNA_pol3_alpha_thumb_dom"/>
</dbReference>
<dbReference type="EC" id="2.7.7.7" evidence="1"/>
<dbReference type="InterPro" id="IPR011708">
    <property type="entry name" value="DNA_pol3_alpha_NTPase_dom"/>
</dbReference>
<dbReference type="Pfam" id="PF02811">
    <property type="entry name" value="PHP"/>
    <property type="match status" value="1"/>
</dbReference>
<reference evidence="8" key="1">
    <citation type="submission" date="2024-02" db="EMBL/GenBank/DDBJ databases">
        <title>Draft genome sequence of new strains in genus Ureaplasma.</title>
        <authorList>
            <person name="Nakajima Y."/>
            <person name="Segawa T."/>
        </authorList>
    </citation>
    <scope>NUCLEOTIDE SEQUENCE [LARGE SCALE GENOMIC DNA]</scope>
    <source>
        <strain evidence="8">OM1</strain>
    </source>
</reference>
<dbReference type="Pfam" id="PF17657">
    <property type="entry name" value="DNA_pol3_finger"/>
    <property type="match status" value="1"/>
</dbReference>
<keyword evidence="2" id="KW-0808">Transferase</keyword>
<comment type="caution">
    <text evidence="8">The sequence shown here is derived from an EMBL/GenBank/DDBJ whole genome shotgun (WGS) entry which is preliminary data.</text>
</comment>
<evidence type="ECO:0000256" key="4">
    <source>
        <dbReference type="ARBA" id="ARBA00022705"/>
    </source>
</evidence>
<comment type="catalytic activity">
    <reaction evidence="6">
        <text>DNA(n) + a 2'-deoxyribonucleoside 5'-triphosphate = DNA(n+1) + diphosphate</text>
        <dbReference type="Rhea" id="RHEA:22508"/>
        <dbReference type="Rhea" id="RHEA-COMP:17339"/>
        <dbReference type="Rhea" id="RHEA-COMP:17340"/>
        <dbReference type="ChEBI" id="CHEBI:33019"/>
        <dbReference type="ChEBI" id="CHEBI:61560"/>
        <dbReference type="ChEBI" id="CHEBI:173112"/>
        <dbReference type="EC" id="2.7.7.7"/>
    </reaction>
</comment>
<evidence type="ECO:0000256" key="3">
    <source>
        <dbReference type="ARBA" id="ARBA00022695"/>
    </source>
</evidence>
<dbReference type="NCBIfam" id="TIGR00594">
    <property type="entry name" value="polc"/>
    <property type="match status" value="1"/>
</dbReference>
<dbReference type="InterPro" id="IPR004013">
    <property type="entry name" value="PHP_dom"/>
</dbReference>
<proteinExistence type="predicted"/>
<dbReference type="InterPro" id="IPR003141">
    <property type="entry name" value="Pol/His_phosphatase_N"/>
</dbReference>
<dbReference type="SMART" id="SM00481">
    <property type="entry name" value="POLIIIAc"/>
    <property type="match status" value="1"/>
</dbReference>
<dbReference type="Pfam" id="PF14579">
    <property type="entry name" value="HHH_6"/>
    <property type="match status" value="1"/>
</dbReference>
<evidence type="ECO:0000256" key="6">
    <source>
        <dbReference type="ARBA" id="ARBA00049244"/>
    </source>
</evidence>
<protein>
    <recommendedName>
        <fullName evidence="1">DNA-directed DNA polymerase</fullName>
        <ecNumber evidence="1">2.7.7.7</ecNumber>
    </recommendedName>
</protein>
<organism evidence="8 9">
    <name type="scientific">Ureaplasma ceti</name>
    <dbReference type="NCBI Taxonomy" id="3119530"/>
    <lineage>
        <taxon>Bacteria</taxon>
        <taxon>Bacillati</taxon>
        <taxon>Mycoplasmatota</taxon>
        <taxon>Mycoplasmoidales</taxon>
        <taxon>Mycoplasmoidaceae</taxon>
        <taxon>Ureaplasma</taxon>
    </lineage>
</organism>
<keyword evidence="3" id="KW-0548">Nucleotidyltransferase</keyword>
<dbReference type="PANTHER" id="PTHR32294">
    <property type="entry name" value="DNA POLYMERASE III SUBUNIT ALPHA"/>
    <property type="match status" value="1"/>
</dbReference>
<feature type="domain" description="Polymerase/histidinol phosphatase N-terminal" evidence="7">
    <location>
        <begin position="5"/>
        <end position="72"/>
    </location>
</feature>
<name>A0ABP9U5F0_9BACT</name>
<dbReference type="RefSeq" id="WP_353289742.1">
    <property type="nucleotide sequence ID" value="NZ_BAABQM010000002.1"/>
</dbReference>
<evidence type="ECO:0000313" key="8">
    <source>
        <dbReference type="EMBL" id="GAA5414576.1"/>
    </source>
</evidence>